<dbReference type="AlphaFoldDB" id="A0A849VFJ6"/>
<sequence length="155" mass="16620">MLTKIKAHLASSLNTNVYKRVMLPMSLLMSCVTYAGSADLQESPLSLSINPSLSVHAQLLTTVKQNGTLNKATITQIGDELNLVSLVQLGSNNLAEITQAGANNSVNLIQYGNNNYTSIVQQGDANVVNLTQLGEQTLLIHQLGNEMVLNVSVNK</sequence>
<dbReference type="PROSITE" id="PS51257">
    <property type="entry name" value="PROKAR_LIPOPROTEIN"/>
    <property type="match status" value="1"/>
</dbReference>
<name>A0A849VFJ6_9GAMM</name>
<keyword evidence="2" id="KW-0732">Signal</keyword>
<comment type="similarity">
    <text evidence="1">Belongs to the CsgA/CsgB family.</text>
</comment>
<dbReference type="Proteomes" id="UP000586305">
    <property type="component" value="Unassembled WGS sequence"/>
</dbReference>
<dbReference type="GO" id="GO:0009289">
    <property type="term" value="C:pilus"/>
    <property type="evidence" value="ECO:0007669"/>
    <property type="project" value="InterPro"/>
</dbReference>
<dbReference type="InterPro" id="IPR009742">
    <property type="entry name" value="Curlin_rpt"/>
</dbReference>
<dbReference type="RefSeq" id="WP_171627560.1">
    <property type="nucleotide sequence ID" value="NZ_JABBPG010000010.1"/>
</dbReference>
<dbReference type="GO" id="GO:0007155">
    <property type="term" value="P:cell adhesion"/>
    <property type="evidence" value="ECO:0007669"/>
    <property type="project" value="InterPro"/>
</dbReference>
<evidence type="ECO:0000256" key="2">
    <source>
        <dbReference type="ARBA" id="ARBA00022729"/>
    </source>
</evidence>
<proteinExistence type="inferred from homology"/>
<dbReference type="EMBL" id="JABBPG010000010">
    <property type="protein sequence ID" value="NOU52499.1"/>
    <property type="molecule type" value="Genomic_DNA"/>
</dbReference>
<keyword evidence="4" id="KW-1185">Reference proteome</keyword>
<protein>
    <submittedName>
        <fullName evidence="3">Curlin subunit CsgB</fullName>
    </submittedName>
</protein>
<comment type="caution">
    <text evidence="3">The sequence shown here is derived from an EMBL/GenBank/DDBJ whole genome shotgun (WGS) entry which is preliminary data.</text>
</comment>
<evidence type="ECO:0000313" key="3">
    <source>
        <dbReference type="EMBL" id="NOU52499.1"/>
    </source>
</evidence>
<evidence type="ECO:0000313" key="4">
    <source>
        <dbReference type="Proteomes" id="UP000586305"/>
    </source>
</evidence>
<gene>
    <name evidence="3" type="ORF">HG263_18460</name>
</gene>
<evidence type="ECO:0000256" key="1">
    <source>
        <dbReference type="ARBA" id="ARBA00009766"/>
    </source>
</evidence>
<accession>A0A849VFJ6</accession>
<organism evidence="3 4">
    <name type="scientific">Pseudoalteromonas caenipelagi</name>
    <dbReference type="NCBI Taxonomy" id="2726988"/>
    <lineage>
        <taxon>Bacteria</taxon>
        <taxon>Pseudomonadati</taxon>
        <taxon>Pseudomonadota</taxon>
        <taxon>Gammaproteobacteria</taxon>
        <taxon>Alteromonadales</taxon>
        <taxon>Pseudoalteromonadaceae</taxon>
        <taxon>Pseudoalteromonas</taxon>
    </lineage>
</organism>
<reference evidence="3 4" key="1">
    <citation type="submission" date="2020-04" db="EMBL/GenBank/DDBJ databases">
        <title>Pseudoalteromonas caenipelagi sp. nov., isolated from a tidal flat.</title>
        <authorList>
            <person name="Park S."/>
            <person name="Yoon J.-H."/>
        </authorList>
    </citation>
    <scope>NUCLEOTIDE SEQUENCE [LARGE SCALE GENOMIC DNA]</scope>
    <source>
        <strain evidence="3 4">JBTF-M23</strain>
    </source>
</reference>
<dbReference type="Pfam" id="PF07012">
    <property type="entry name" value="Curlin_rpt"/>
    <property type="match status" value="1"/>
</dbReference>